<keyword evidence="1" id="KW-0175">Coiled coil</keyword>
<dbReference type="EMBL" id="PRFA01000045">
    <property type="protein sequence ID" value="PWU91138.1"/>
    <property type="molecule type" value="Genomic_DNA"/>
</dbReference>
<accession>A0A2V2V7S7</accession>
<dbReference type="VEuPathDB" id="TriTrypDB:BCY84_12626"/>
<dbReference type="VEuPathDB" id="TriTrypDB:C4B63_45g99"/>
<dbReference type="AlphaFoldDB" id="A0A2V2V7S7"/>
<reference evidence="3 4" key="1">
    <citation type="journal article" date="2018" name="Microb. Genom.">
        <title>Expanding an expanded genome: long-read sequencing of Trypanosoma cruzi.</title>
        <authorList>
            <person name="Berna L."/>
            <person name="Rodriguez M."/>
            <person name="Chiribao M.L."/>
            <person name="Parodi-Talice A."/>
            <person name="Pita S."/>
            <person name="Rijo G."/>
            <person name="Alvarez-Valin F."/>
            <person name="Robello C."/>
        </authorList>
    </citation>
    <scope>NUCLEOTIDE SEQUENCE [LARGE SCALE GENOMIC DNA]</scope>
    <source>
        <strain evidence="3 4">Dm28c</strain>
    </source>
</reference>
<dbReference type="VEuPathDB" id="TriTrypDB:TcCLB.508543.80"/>
<dbReference type="VEuPathDB" id="TriTrypDB:C3747_139g44"/>
<dbReference type="VEuPathDB" id="TriTrypDB:TcCLB.506401.160"/>
<dbReference type="VEuPathDB" id="TriTrypDB:TCDM_01715"/>
<sequence length="341" mass="38374">MSEGLLTQWRDRVVEAETEISVVQEDISALLGRRKEIKQDISRYDRLVQREKQEMLKRLEEVEGQARELEERCQKTVQQKARVEEMYVQTLDNYESMHDTVKEIQTEEQRLQEREDVETVLQRESLAWAEEEHGLRTKLNVLQSALKGKRKQRHEEVTALDTELAAAERQLLQVRHERQKDMQAQTPQLQVTKHSRHGTPLESAQFAVAAAADANDKEQQFITANASTSVPTRQLRSCLKNTTATTDSYSFSDTKTQPGNGSINKNSTGSSSVCHTVPATNFNSAPVSRAVSQALVAGDETMLGGVDSTHVTPHRAYSYASGKKAGSRKREIILLGDATNR</sequence>
<dbReference type="VEuPathDB" id="TriTrypDB:TcCL_NonESM01090"/>
<name>A0A2V2V7S7_TRYCR</name>
<dbReference type="Proteomes" id="UP000246121">
    <property type="component" value="Unassembled WGS sequence"/>
</dbReference>
<gene>
    <name evidence="3" type="ORF">C4B63_45g99</name>
</gene>
<evidence type="ECO:0008006" key="5">
    <source>
        <dbReference type="Google" id="ProtNLM"/>
    </source>
</evidence>
<dbReference type="VEuPathDB" id="TriTrypDB:ECC02_000875"/>
<dbReference type="VEuPathDB" id="TriTrypDB:TcG_03013"/>
<proteinExistence type="predicted"/>
<evidence type="ECO:0000313" key="4">
    <source>
        <dbReference type="Proteomes" id="UP000246121"/>
    </source>
</evidence>
<evidence type="ECO:0000313" key="3">
    <source>
        <dbReference type="EMBL" id="PWU91138.1"/>
    </source>
</evidence>
<dbReference type="VEuPathDB" id="TriTrypDB:TCSYLVIO_009750"/>
<organism evidence="3 4">
    <name type="scientific">Trypanosoma cruzi</name>
    <dbReference type="NCBI Taxonomy" id="5693"/>
    <lineage>
        <taxon>Eukaryota</taxon>
        <taxon>Discoba</taxon>
        <taxon>Euglenozoa</taxon>
        <taxon>Kinetoplastea</taxon>
        <taxon>Metakinetoplastina</taxon>
        <taxon>Trypanosomatida</taxon>
        <taxon>Trypanosomatidae</taxon>
        <taxon>Trypanosoma</taxon>
        <taxon>Schizotrypanum</taxon>
    </lineage>
</organism>
<evidence type="ECO:0000256" key="1">
    <source>
        <dbReference type="SAM" id="Coils"/>
    </source>
</evidence>
<dbReference type="VEuPathDB" id="TriTrypDB:TcBrA4_0001200"/>
<protein>
    <recommendedName>
        <fullName evidence="5">Kinetoplastid kinetochore protein 9</fullName>
    </recommendedName>
</protein>
<feature type="region of interest" description="Disordered" evidence="2">
    <location>
        <begin position="246"/>
        <end position="271"/>
    </location>
</feature>
<dbReference type="VEuPathDB" id="TriTrypDB:Tc_MARK_8273"/>
<evidence type="ECO:0000256" key="2">
    <source>
        <dbReference type="SAM" id="MobiDB-lite"/>
    </source>
</evidence>
<feature type="coiled-coil region" evidence="1">
    <location>
        <begin position="6"/>
        <end position="114"/>
    </location>
</feature>
<comment type="caution">
    <text evidence="3">The sequence shown here is derived from an EMBL/GenBank/DDBJ whole genome shotgun (WGS) entry which is preliminary data.</text>
</comment>